<dbReference type="Proteomes" id="UP000787672">
    <property type="component" value="Unassembled WGS sequence"/>
</dbReference>
<sequence length="399" mass="43477">MTAAYLGVVFLTIVLLLAFHRPLYQAILGGVVMTALLYRIPALAVLHRVLRVFTDRGSCSVLISLYLITYLQRMLERRSLIKQAQQDLNGLFHNRRVNVAGASMFIGLLPSAAAMILCGDIVKDATDGYLTPKEQAVTTSWFRHIPESSLPTYAGVLLICNLSGVALPRFLLAMLAPVCVLVLLGYLPYLRKLPKDPGSAPSSSRRLDALHLLQHLWPLLLILFLILACGLGVVEAVLISIAAMAILCRFSPRELLAMVSSAFEAKLLFSTFLVLVLKELIAYTGVLELLPDLLGNLPIPTYLIFVLLFFLGTIISGTSGIIALGTPLAFAAMDGGVPLVVLLMCICHAASQLSPTHVCLVVAADYFHISLGELIRKTVPLSLLFCLLMIGYYHLLLLL</sequence>
<dbReference type="EMBL" id="JAHLQN010000001">
    <property type="protein sequence ID" value="MBU5627617.1"/>
    <property type="molecule type" value="Genomic_DNA"/>
</dbReference>
<feature type="transmembrane region" description="Helical" evidence="1">
    <location>
        <begin position="99"/>
        <end position="122"/>
    </location>
</feature>
<dbReference type="PANTHER" id="PTHR39556">
    <property type="entry name" value="PROTEIN, PUTATIVE-RELATED"/>
    <property type="match status" value="1"/>
</dbReference>
<reference evidence="2 3" key="1">
    <citation type="submission" date="2021-06" db="EMBL/GenBank/DDBJ databases">
        <authorList>
            <person name="Sun Q."/>
            <person name="Li D."/>
        </authorList>
    </citation>
    <scope>NUCLEOTIDE SEQUENCE [LARGE SCALE GENOMIC DNA]</scope>
    <source>
        <strain evidence="2 3">MSJ-2</strain>
    </source>
</reference>
<organism evidence="2 3">
    <name type="scientific">Dysosmobacter acutus</name>
    <dbReference type="NCBI Taxonomy" id="2841504"/>
    <lineage>
        <taxon>Bacteria</taxon>
        <taxon>Bacillati</taxon>
        <taxon>Bacillota</taxon>
        <taxon>Clostridia</taxon>
        <taxon>Eubacteriales</taxon>
        <taxon>Oscillospiraceae</taxon>
        <taxon>Dysosmobacter</taxon>
    </lineage>
</organism>
<feature type="transmembrane region" description="Helical" evidence="1">
    <location>
        <begin position="379"/>
        <end position="398"/>
    </location>
</feature>
<name>A0ABS6FBG6_9FIRM</name>
<dbReference type="Pfam" id="PF04165">
    <property type="entry name" value="DUF401"/>
    <property type="match status" value="1"/>
</dbReference>
<feature type="transmembrane region" description="Helical" evidence="1">
    <location>
        <begin position="267"/>
        <end position="290"/>
    </location>
</feature>
<feature type="transmembrane region" description="Helical" evidence="1">
    <location>
        <begin position="339"/>
        <end position="367"/>
    </location>
</feature>
<evidence type="ECO:0000256" key="1">
    <source>
        <dbReference type="SAM" id="Phobius"/>
    </source>
</evidence>
<keyword evidence="3" id="KW-1185">Reference proteome</keyword>
<dbReference type="PANTHER" id="PTHR39556:SF1">
    <property type="entry name" value="PROTEIN, PUTATIVE-RELATED"/>
    <property type="match status" value="1"/>
</dbReference>
<comment type="caution">
    <text evidence="2">The sequence shown here is derived from an EMBL/GenBank/DDBJ whole genome shotgun (WGS) entry which is preliminary data.</text>
</comment>
<feature type="transmembrane region" description="Helical" evidence="1">
    <location>
        <begin position="170"/>
        <end position="189"/>
    </location>
</feature>
<keyword evidence="1" id="KW-0472">Membrane</keyword>
<dbReference type="RefSeq" id="WP_216632966.1">
    <property type="nucleotide sequence ID" value="NZ_JAHLQN010000001.1"/>
</dbReference>
<evidence type="ECO:0000313" key="3">
    <source>
        <dbReference type="Proteomes" id="UP000787672"/>
    </source>
</evidence>
<protein>
    <submittedName>
        <fullName evidence="2">DUF401 family protein</fullName>
    </submittedName>
</protein>
<feature type="transmembrane region" description="Helical" evidence="1">
    <location>
        <begin position="216"/>
        <end position="247"/>
    </location>
</feature>
<keyword evidence="1" id="KW-1133">Transmembrane helix</keyword>
<gene>
    <name evidence="2" type="ORF">KQI82_11920</name>
</gene>
<accession>A0ABS6FBG6</accession>
<evidence type="ECO:0000313" key="2">
    <source>
        <dbReference type="EMBL" id="MBU5627617.1"/>
    </source>
</evidence>
<proteinExistence type="predicted"/>
<dbReference type="InterPro" id="IPR007294">
    <property type="entry name" value="DUF401"/>
</dbReference>
<feature type="transmembrane region" description="Helical" evidence="1">
    <location>
        <begin position="302"/>
        <end position="333"/>
    </location>
</feature>
<keyword evidence="1" id="KW-0812">Transmembrane</keyword>